<evidence type="ECO:0008006" key="3">
    <source>
        <dbReference type="Google" id="ProtNLM"/>
    </source>
</evidence>
<dbReference type="Pfam" id="PF10677">
    <property type="entry name" value="DUF2490"/>
    <property type="match status" value="1"/>
</dbReference>
<dbReference type="EMBL" id="FQWL01000002">
    <property type="protein sequence ID" value="SHG51396.1"/>
    <property type="molecule type" value="Genomic_DNA"/>
</dbReference>
<keyword evidence="2" id="KW-1185">Reference proteome</keyword>
<name>A0A1M5KEW8_9FLAO</name>
<dbReference type="AlphaFoldDB" id="A0A1M5KEW8"/>
<accession>A0A1M5KEW8</accession>
<dbReference type="InterPro" id="IPR019619">
    <property type="entry name" value="DUF2490"/>
</dbReference>
<reference evidence="2" key="1">
    <citation type="submission" date="2016-11" db="EMBL/GenBank/DDBJ databases">
        <authorList>
            <person name="Varghese N."/>
            <person name="Submissions S."/>
        </authorList>
    </citation>
    <scope>NUCLEOTIDE SEQUENCE [LARGE SCALE GENOMIC DNA]</scope>
    <source>
        <strain evidence="2">DSM 22638</strain>
    </source>
</reference>
<dbReference type="STRING" id="570519.SAMN04488116_1548"/>
<organism evidence="1 2">
    <name type="scientific">Flagellimonas flava</name>
    <dbReference type="NCBI Taxonomy" id="570519"/>
    <lineage>
        <taxon>Bacteria</taxon>
        <taxon>Pseudomonadati</taxon>
        <taxon>Bacteroidota</taxon>
        <taxon>Flavobacteriia</taxon>
        <taxon>Flavobacteriales</taxon>
        <taxon>Flavobacteriaceae</taxon>
        <taxon>Flagellimonas</taxon>
    </lineage>
</organism>
<sequence>MIFHGQENLTAYWQPQMALNYRVSNNYSHNFSLAHRSYVIEDGDFRFKGRQIDLVHFSKFNVQDNQSVSLGVQYRFRNIFDGKQDELRLTQQYNITSSPLVVRFGHRLRTEQRILKNLTIHRFRYRFASDFPLKGEKLDIGEPFLIASMEQLLSVSKGSSPQYDVRLTGQMGWKMDRKLKLLVGIEYRMEDYTFATPQNILFLLTSAQLSF</sequence>
<dbReference type="Proteomes" id="UP000184532">
    <property type="component" value="Unassembled WGS sequence"/>
</dbReference>
<proteinExistence type="predicted"/>
<protein>
    <recommendedName>
        <fullName evidence="3">DUF2490 domain-containing protein</fullName>
    </recommendedName>
</protein>
<gene>
    <name evidence="1" type="ORF">SAMN04488116_1548</name>
</gene>
<dbReference type="SUPFAM" id="SSF56935">
    <property type="entry name" value="Porins"/>
    <property type="match status" value="1"/>
</dbReference>
<evidence type="ECO:0000313" key="1">
    <source>
        <dbReference type="EMBL" id="SHG51396.1"/>
    </source>
</evidence>
<evidence type="ECO:0000313" key="2">
    <source>
        <dbReference type="Proteomes" id="UP000184532"/>
    </source>
</evidence>